<dbReference type="Proteomes" id="UP000002640">
    <property type="component" value="Unassembled WGS sequence"/>
</dbReference>
<dbReference type="InParanoid" id="G4YH02"/>
<sequence length="259" mass="29461">MHSTTALSIEFRRTLQGCLLVQWLLVWIAVTLSTFSQSIRSAVESVFDEDTSAMLAILDREVVAAAALQYRTGCCLGWDGCTPALERPIFQLLLHLGLVDTRGAIGRDPKSQVFNDRVVPYEGEVNSGSPQQPEEPRDLDYPLRLDRALDFAEVSHGVIFVYLDVTILAWTIADMTTQCATLPLRVLGMELTVYYRKLGFTPMINSREHSCCPQCHEDDNYMVTDDTMRAHQHELRRRERALEKQKQGQEQLNQVMERV</sequence>
<dbReference type="AlphaFoldDB" id="G4YH02"/>
<protein>
    <submittedName>
        <fullName evidence="1">Uncharacterized protein</fullName>
    </submittedName>
</protein>
<dbReference type="KEGG" id="psoj:PHYSODRAFT_293460"/>
<keyword evidence="2" id="KW-1185">Reference proteome</keyword>
<proteinExistence type="predicted"/>
<dbReference type="GeneID" id="20640991"/>
<evidence type="ECO:0000313" key="2">
    <source>
        <dbReference type="Proteomes" id="UP000002640"/>
    </source>
</evidence>
<dbReference type="EMBL" id="JH159151">
    <property type="protein sequence ID" value="EGZ27703.1"/>
    <property type="molecule type" value="Genomic_DNA"/>
</dbReference>
<accession>G4YH02</accession>
<evidence type="ECO:0000313" key="1">
    <source>
        <dbReference type="EMBL" id="EGZ27703.1"/>
    </source>
</evidence>
<reference evidence="1 2" key="1">
    <citation type="journal article" date="2006" name="Science">
        <title>Phytophthora genome sequences uncover evolutionary origins and mechanisms of pathogenesis.</title>
        <authorList>
            <person name="Tyler B.M."/>
            <person name="Tripathy S."/>
            <person name="Zhang X."/>
            <person name="Dehal P."/>
            <person name="Jiang R.H."/>
            <person name="Aerts A."/>
            <person name="Arredondo F.D."/>
            <person name="Baxter L."/>
            <person name="Bensasson D."/>
            <person name="Beynon J.L."/>
            <person name="Chapman J."/>
            <person name="Damasceno C.M."/>
            <person name="Dorrance A.E."/>
            <person name="Dou D."/>
            <person name="Dickerman A.W."/>
            <person name="Dubchak I.L."/>
            <person name="Garbelotto M."/>
            <person name="Gijzen M."/>
            <person name="Gordon S.G."/>
            <person name="Govers F."/>
            <person name="Grunwald N.J."/>
            <person name="Huang W."/>
            <person name="Ivors K.L."/>
            <person name="Jones R.W."/>
            <person name="Kamoun S."/>
            <person name="Krampis K."/>
            <person name="Lamour K.H."/>
            <person name="Lee M.K."/>
            <person name="McDonald W.H."/>
            <person name="Medina M."/>
            <person name="Meijer H.J."/>
            <person name="Nordberg E.K."/>
            <person name="Maclean D.J."/>
            <person name="Ospina-Giraldo M.D."/>
            <person name="Morris P.F."/>
            <person name="Phuntumart V."/>
            <person name="Putnam N.H."/>
            <person name="Rash S."/>
            <person name="Rose J.K."/>
            <person name="Sakihama Y."/>
            <person name="Salamov A.A."/>
            <person name="Savidor A."/>
            <person name="Scheuring C.F."/>
            <person name="Smith B.M."/>
            <person name="Sobral B.W."/>
            <person name="Terry A."/>
            <person name="Torto-Alalibo T.A."/>
            <person name="Win J."/>
            <person name="Xu Z."/>
            <person name="Zhang H."/>
            <person name="Grigoriev I.V."/>
            <person name="Rokhsar D.S."/>
            <person name="Boore J.L."/>
        </authorList>
    </citation>
    <scope>NUCLEOTIDE SEQUENCE [LARGE SCALE GENOMIC DNA]</scope>
    <source>
        <strain evidence="1 2">P6497</strain>
    </source>
</reference>
<name>G4YH02_PHYSP</name>
<organism evidence="1 2">
    <name type="scientific">Phytophthora sojae (strain P6497)</name>
    <name type="common">Soybean stem and root rot agent</name>
    <name type="synonym">Phytophthora megasperma f. sp. glycines</name>
    <dbReference type="NCBI Taxonomy" id="1094619"/>
    <lineage>
        <taxon>Eukaryota</taxon>
        <taxon>Sar</taxon>
        <taxon>Stramenopiles</taxon>
        <taxon>Oomycota</taxon>
        <taxon>Peronosporomycetes</taxon>
        <taxon>Peronosporales</taxon>
        <taxon>Peronosporaceae</taxon>
        <taxon>Phytophthora</taxon>
    </lineage>
</organism>
<dbReference type="RefSeq" id="XP_009514978.1">
    <property type="nucleotide sequence ID" value="XM_009516683.1"/>
</dbReference>
<gene>
    <name evidence="1" type="ORF">PHYSODRAFT_293460</name>
</gene>